<dbReference type="Proteomes" id="UP000789860">
    <property type="component" value="Unassembled WGS sequence"/>
</dbReference>
<protein>
    <submittedName>
        <fullName evidence="1">11425_t:CDS:1</fullName>
    </submittedName>
</protein>
<comment type="caution">
    <text evidence="1">The sequence shown here is derived from an EMBL/GenBank/DDBJ whole genome shotgun (WGS) entry which is preliminary data.</text>
</comment>
<sequence length="319" mass="35422">MLIFQNDLTETWKKTDINSRSLQYHKSANITIRFKLSKALYSFKPFNKLYRFNSFNSPIHYNNLNPLPFVIMLATKFLYAVITIVSAFIIIADAKLCRTNANLNIRASPSTKAKIVRVVTKGSNVDITCQTTGDTVDGKNTWDKLSDGTYCFDSYINNAVGLPRCDTNNGQLSNDGLNFIKQSEGFRPDFYGDSVKIKTIGYGHACHADPNHCNGIHAPITPAQGEALLRSDLASKEDCVKRYTSYNIDSNKFSALVSFCFNLGCGAYENSSLRKKLNAGDIKGAANEFLLFNRAGGKVVPGLTRRREAERNLFCKSGG</sequence>
<evidence type="ECO:0000313" key="2">
    <source>
        <dbReference type="Proteomes" id="UP000789860"/>
    </source>
</evidence>
<dbReference type="EMBL" id="CAJVPM010000413">
    <property type="protein sequence ID" value="CAG8443880.1"/>
    <property type="molecule type" value="Genomic_DNA"/>
</dbReference>
<organism evidence="1 2">
    <name type="scientific">Scutellospora calospora</name>
    <dbReference type="NCBI Taxonomy" id="85575"/>
    <lineage>
        <taxon>Eukaryota</taxon>
        <taxon>Fungi</taxon>
        <taxon>Fungi incertae sedis</taxon>
        <taxon>Mucoromycota</taxon>
        <taxon>Glomeromycotina</taxon>
        <taxon>Glomeromycetes</taxon>
        <taxon>Diversisporales</taxon>
        <taxon>Gigasporaceae</taxon>
        <taxon>Scutellospora</taxon>
    </lineage>
</organism>
<reference evidence="1" key="1">
    <citation type="submission" date="2021-06" db="EMBL/GenBank/DDBJ databases">
        <authorList>
            <person name="Kallberg Y."/>
            <person name="Tangrot J."/>
            <person name="Rosling A."/>
        </authorList>
    </citation>
    <scope>NUCLEOTIDE SEQUENCE</scope>
    <source>
        <strain evidence="1">AU212A</strain>
    </source>
</reference>
<name>A0ACA9JZP6_9GLOM</name>
<evidence type="ECO:0000313" key="1">
    <source>
        <dbReference type="EMBL" id="CAG8443880.1"/>
    </source>
</evidence>
<gene>
    <name evidence="1" type="ORF">SCALOS_LOCUS805</name>
</gene>
<accession>A0ACA9JZP6</accession>
<proteinExistence type="predicted"/>
<keyword evidence="2" id="KW-1185">Reference proteome</keyword>